<organism evidence="4 5">
    <name type="scientific">Pararhodobacter zhoushanensis</name>
    <dbReference type="NCBI Taxonomy" id="2479545"/>
    <lineage>
        <taxon>Bacteria</taxon>
        <taxon>Pseudomonadati</taxon>
        <taxon>Pseudomonadota</taxon>
        <taxon>Alphaproteobacteria</taxon>
        <taxon>Rhodobacterales</taxon>
        <taxon>Paracoccaceae</taxon>
        <taxon>Pararhodobacter</taxon>
    </lineage>
</organism>
<dbReference type="Gene3D" id="3.40.50.300">
    <property type="entry name" value="P-loop containing nucleotide triphosphate hydrolases"/>
    <property type="match status" value="1"/>
</dbReference>
<sequence length="259" mass="29927">MTRENITDILCIGCQKGSTSWLHSVLNSHPMTHSFPSSGPLTSTDKEAHFWDWNHERGVDWYRTLVTPPNPAKLSMDFTPEYAFLPAEHIAECKALNPTAKVIYILRDPMARAVSALRMHMLWRYGKDHAEPLHHDDEFLTLVRNSRITLHGAFLQNLRAWQKHYPDMMVLNYEDFHNDRAASVARIFAALGLDTNEMDEGSQRRVDRLIDGGRVWESEKFPMDRSVLMFLQGLTWRVRQACESELTMRFAEGEQLLNG</sequence>
<evidence type="ECO:0000313" key="5">
    <source>
        <dbReference type="Proteomes" id="UP001208938"/>
    </source>
</evidence>
<evidence type="ECO:0000313" key="4">
    <source>
        <dbReference type="EMBL" id="MCW1933281.1"/>
    </source>
</evidence>
<dbReference type="RefSeq" id="WP_264506210.1">
    <property type="nucleotide sequence ID" value="NZ_JAPDFL010000001.1"/>
</dbReference>
<reference evidence="4 5" key="1">
    <citation type="submission" date="2022-10" db="EMBL/GenBank/DDBJ databases">
        <title>Pararhodobacter sp. nov., isolated from marine algae.</title>
        <authorList>
            <person name="Choi B.J."/>
            <person name="Kim J.M."/>
            <person name="Lee J.K."/>
            <person name="Choi D.G."/>
            <person name="Jeon C.O."/>
        </authorList>
    </citation>
    <scope>NUCLEOTIDE SEQUENCE [LARGE SCALE GENOMIC DNA]</scope>
    <source>
        <strain evidence="4 5">ZQ420</strain>
    </source>
</reference>
<evidence type="ECO:0000256" key="1">
    <source>
        <dbReference type="ARBA" id="ARBA00022679"/>
    </source>
</evidence>
<dbReference type="Proteomes" id="UP001208938">
    <property type="component" value="Unassembled WGS sequence"/>
</dbReference>
<accession>A0ABT3H0E8</accession>
<comment type="caution">
    <text evidence="4">The sequence shown here is derived from an EMBL/GenBank/DDBJ whole genome shotgun (WGS) entry which is preliminary data.</text>
</comment>
<dbReference type="EMBL" id="JAPDFL010000001">
    <property type="protein sequence ID" value="MCW1933281.1"/>
    <property type="molecule type" value="Genomic_DNA"/>
</dbReference>
<keyword evidence="1" id="KW-0808">Transferase</keyword>
<dbReference type="SUPFAM" id="SSF52540">
    <property type="entry name" value="P-loop containing nucleoside triphosphate hydrolases"/>
    <property type="match status" value="1"/>
</dbReference>
<evidence type="ECO:0000259" key="3">
    <source>
        <dbReference type="Pfam" id="PF00685"/>
    </source>
</evidence>
<evidence type="ECO:0000256" key="2">
    <source>
        <dbReference type="ARBA" id="ARBA00023180"/>
    </source>
</evidence>
<dbReference type="InterPro" id="IPR000863">
    <property type="entry name" value="Sulfotransferase_dom"/>
</dbReference>
<keyword evidence="2" id="KW-0325">Glycoprotein</keyword>
<dbReference type="InterPro" id="IPR027417">
    <property type="entry name" value="P-loop_NTPase"/>
</dbReference>
<protein>
    <submittedName>
        <fullName evidence="4">Sulfotransferase domain-containing protein</fullName>
    </submittedName>
</protein>
<name>A0ABT3H0E8_9RHOB</name>
<dbReference type="PANTHER" id="PTHR10605:SF56">
    <property type="entry name" value="BIFUNCTIONAL HEPARAN SULFATE N-DEACETYLASE_N-SULFOTRANSFERASE"/>
    <property type="match status" value="1"/>
</dbReference>
<gene>
    <name evidence="4" type="ORF">OKW52_13680</name>
</gene>
<proteinExistence type="predicted"/>
<feature type="domain" description="Sulfotransferase" evidence="3">
    <location>
        <begin position="7"/>
        <end position="196"/>
    </location>
</feature>
<dbReference type="Pfam" id="PF00685">
    <property type="entry name" value="Sulfotransfer_1"/>
    <property type="match status" value="1"/>
</dbReference>
<keyword evidence="5" id="KW-1185">Reference proteome</keyword>
<dbReference type="PANTHER" id="PTHR10605">
    <property type="entry name" value="HEPARAN SULFATE SULFOTRANSFERASE"/>
    <property type="match status" value="1"/>
</dbReference>
<dbReference type="InterPro" id="IPR037359">
    <property type="entry name" value="NST/OST"/>
</dbReference>